<dbReference type="Gene3D" id="3.10.20.80">
    <property type="entry name" value="Translation initiation factor 3 (IF-3), N-terminal domain"/>
    <property type="match status" value="1"/>
</dbReference>
<protein>
    <recommendedName>
        <fullName evidence="4 5">Translation initiation factor IF-3</fullName>
    </recommendedName>
</protein>
<evidence type="ECO:0000313" key="9">
    <source>
        <dbReference type="EMBL" id="KMT22667.1"/>
    </source>
</evidence>
<feature type="domain" description="Translation initiation factor 3 C-terminal" evidence="7">
    <location>
        <begin position="109"/>
        <end position="194"/>
    </location>
</feature>
<dbReference type="GO" id="GO:0005829">
    <property type="term" value="C:cytosol"/>
    <property type="evidence" value="ECO:0007669"/>
    <property type="project" value="TreeGrafter"/>
</dbReference>
<dbReference type="PANTHER" id="PTHR10938">
    <property type="entry name" value="TRANSLATION INITIATION FACTOR IF-3"/>
    <property type="match status" value="1"/>
</dbReference>
<evidence type="ECO:0000256" key="5">
    <source>
        <dbReference type="NCBIfam" id="TIGR00168"/>
    </source>
</evidence>
<evidence type="ECO:0000259" key="7">
    <source>
        <dbReference type="Pfam" id="PF00707"/>
    </source>
</evidence>
<dbReference type="NCBIfam" id="TIGR00168">
    <property type="entry name" value="infC"/>
    <property type="match status" value="1"/>
</dbReference>
<evidence type="ECO:0000256" key="4">
    <source>
        <dbReference type="HAMAP-Rule" id="MF_00080"/>
    </source>
</evidence>
<dbReference type="Pfam" id="PF00707">
    <property type="entry name" value="IF3_C"/>
    <property type="match status" value="1"/>
</dbReference>
<evidence type="ECO:0000313" key="10">
    <source>
        <dbReference type="Proteomes" id="UP000036756"/>
    </source>
</evidence>
<dbReference type="PROSITE" id="PS00938">
    <property type="entry name" value="IF3"/>
    <property type="match status" value="1"/>
</dbReference>
<dbReference type="InterPro" id="IPR036787">
    <property type="entry name" value="T_IF-3_N_sf"/>
</dbReference>
<dbReference type="GO" id="GO:0016020">
    <property type="term" value="C:membrane"/>
    <property type="evidence" value="ECO:0007669"/>
    <property type="project" value="TreeGrafter"/>
</dbReference>
<keyword evidence="2 4" id="KW-0396">Initiation factor</keyword>
<accession>A0A0J8D9Z8</accession>
<keyword evidence="4" id="KW-0963">Cytoplasm</keyword>
<sequence length="196" mass="22236">MCIYIAGGEFHPHYLLYGFKFLEVDTISKENLINEEIREKEVRVLGPDGEAIGFMSSREALEIAEGKQLDLVLIAPQAKPPVVKVMDYGKYLYEQQKRDKEARKKQKTVNMKEIRVSPTIEANDLAVKAKNAAKFLKDGDKVKVTVRFRGREAEHSHFGAELLKKFFETVSEVGVIEKPAKLEGRNMIMILAPKKA</sequence>
<dbReference type="GO" id="GO:0043022">
    <property type="term" value="F:ribosome binding"/>
    <property type="evidence" value="ECO:0007669"/>
    <property type="project" value="UniProtKB-ARBA"/>
</dbReference>
<dbReference type="AlphaFoldDB" id="A0A0J8D9Z8"/>
<evidence type="ECO:0000256" key="6">
    <source>
        <dbReference type="RuleBase" id="RU000646"/>
    </source>
</evidence>
<proteinExistence type="inferred from homology"/>
<dbReference type="GO" id="GO:0032790">
    <property type="term" value="P:ribosome disassembly"/>
    <property type="evidence" value="ECO:0007669"/>
    <property type="project" value="TreeGrafter"/>
</dbReference>
<feature type="domain" description="Translation initiation factor 3 N-terminal" evidence="8">
    <location>
        <begin position="33"/>
        <end position="102"/>
    </location>
</feature>
<dbReference type="FunFam" id="3.10.20.80:FF:000001">
    <property type="entry name" value="Translation initiation factor IF-3"/>
    <property type="match status" value="1"/>
</dbReference>
<evidence type="ECO:0000256" key="1">
    <source>
        <dbReference type="ARBA" id="ARBA00005439"/>
    </source>
</evidence>
<dbReference type="EMBL" id="LFVU01000006">
    <property type="protein sequence ID" value="KMT22667.1"/>
    <property type="molecule type" value="Genomic_DNA"/>
</dbReference>
<comment type="similarity">
    <text evidence="1 4 6">Belongs to the IF-3 family.</text>
</comment>
<dbReference type="InterPro" id="IPR019815">
    <property type="entry name" value="Translation_initiation_fac_3_C"/>
</dbReference>
<evidence type="ECO:0000256" key="2">
    <source>
        <dbReference type="ARBA" id="ARBA00022540"/>
    </source>
</evidence>
<dbReference type="Pfam" id="PF05198">
    <property type="entry name" value="IF3_N"/>
    <property type="match status" value="1"/>
</dbReference>
<dbReference type="InterPro" id="IPR019813">
    <property type="entry name" value="Translation_initiation_fac3_CS"/>
</dbReference>
<reference evidence="9 10" key="1">
    <citation type="submission" date="2015-06" db="EMBL/GenBank/DDBJ databases">
        <title>Draft genome sequence of the purine-degrading Clostridium cylindrosporum HC-1 (DSM 605).</title>
        <authorList>
            <person name="Poehlein A."/>
            <person name="Schiel-Bengelsdorf B."/>
            <person name="Bengelsdorf F."/>
            <person name="Daniel R."/>
            <person name="Duerre P."/>
        </authorList>
    </citation>
    <scope>NUCLEOTIDE SEQUENCE [LARGE SCALE GENOMIC DNA]</scope>
    <source>
        <strain evidence="9 10">DSM 605</strain>
    </source>
</reference>
<dbReference type="GO" id="GO:0003743">
    <property type="term" value="F:translation initiation factor activity"/>
    <property type="evidence" value="ECO:0007669"/>
    <property type="project" value="UniProtKB-UniRule"/>
</dbReference>
<keyword evidence="3 4" id="KW-0648">Protein biosynthesis</keyword>
<dbReference type="SUPFAM" id="SSF55200">
    <property type="entry name" value="Translation initiation factor IF3, C-terminal domain"/>
    <property type="match status" value="1"/>
</dbReference>
<dbReference type="InterPro" id="IPR036788">
    <property type="entry name" value="T_IF-3_C_sf"/>
</dbReference>
<dbReference type="Gene3D" id="3.30.110.10">
    <property type="entry name" value="Translation initiation factor 3 (IF-3), C-terminal domain"/>
    <property type="match status" value="1"/>
</dbReference>
<dbReference type="InterPro" id="IPR001288">
    <property type="entry name" value="Translation_initiation_fac_3"/>
</dbReference>
<dbReference type="Proteomes" id="UP000036756">
    <property type="component" value="Unassembled WGS sequence"/>
</dbReference>
<evidence type="ECO:0000259" key="8">
    <source>
        <dbReference type="Pfam" id="PF05198"/>
    </source>
</evidence>
<dbReference type="HAMAP" id="MF_00080">
    <property type="entry name" value="IF_3"/>
    <property type="match status" value="1"/>
</dbReference>
<evidence type="ECO:0000256" key="3">
    <source>
        <dbReference type="ARBA" id="ARBA00022917"/>
    </source>
</evidence>
<dbReference type="InterPro" id="IPR019814">
    <property type="entry name" value="Translation_initiation_fac_3_N"/>
</dbReference>
<dbReference type="PANTHER" id="PTHR10938:SF0">
    <property type="entry name" value="TRANSLATION INITIATION FACTOR IF-3, MITOCHONDRIAL"/>
    <property type="match status" value="1"/>
</dbReference>
<dbReference type="PATRIC" id="fig|1121307.3.peg.2681"/>
<dbReference type="FunFam" id="3.30.110.10:FF:000001">
    <property type="entry name" value="Translation initiation factor IF-3"/>
    <property type="match status" value="1"/>
</dbReference>
<comment type="caution">
    <text evidence="9">The sequence shown here is derived from an EMBL/GenBank/DDBJ whole genome shotgun (WGS) entry which is preliminary data.</text>
</comment>
<dbReference type="STRING" id="1121307.CLCY_9c00980"/>
<keyword evidence="10" id="KW-1185">Reference proteome</keyword>
<organism evidence="9 10">
    <name type="scientific">Clostridium cylindrosporum DSM 605</name>
    <dbReference type="NCBI Taxonomy" id="1121307"/>
    <lineage>
        <taxon>Bacteria</taxon>
        <taxon>Bacillati</taxon>
        <taxon>Bacillota</taxon>
        <taxon>Clostridia</taxon>
        <taxon>Eubacteriales</taxon>
        <taxon>Clostridiaceae</taxon>
        <taxon>Clostridium</taxon>
    </lineage>
</organism>
<gene>
    <name evidence="4 9" type="primary">infC</name>
    <name evidence="9" type="ORF">CLCY_9c00980</name>
</gene>
<name>A0A0J8D9Z8_CLOCY</name>
<dbReference type="SUPFAM" id="SSF54364">
    <property type="entry name" value="Translation initiation factor IF3, N-terminal domain"/>
    <property type="match status" value="1"/>
</dbReference>
<comment type="function">
    <text evidence="4 6">IF-3 binds to the 30S ribosomal subunit and shifts the equilibrium between 70S ribosomes and their 50S and 30S subunits in favor of the free subunits, thus enhancing the availability of 30S subunits on which protein synthesis initiation begins.</text>
</comment>
<comment type="subunit">
    <text evidence="4 6">Monomer.</text>
</comment>
<comment type="subcellular location">
    <subcellularLocation>
        <location evidence="4 6">Cytoplasm</location>
    </subcellularLocation>
</comment>